<dbReference type="SUPFAM" id="SSF53448">
    <property type="entry name" value="Nucleotide-diphospho-sugar transferases"/>
    <property type="match status" value="1"/>
</dbReference>
<protein>
    <submittedName>
        <fullName evidence="2">Glycosyltransferase</fullName>
        <ecNumber evidence="2">2.4.-.-</ecNumber>
    </submittedName>
</protein>
<evidence type="ECO:0000259" key="1">
    <source>
        <dbReference type="Pfam" id="PF00535"/>
    </source>
</evidence>
<dbReference type="EMBL" id="CP150845">
    <property type="protein sequence ID" value="WYZ18035.1"/>
    <property type="molecule type" value="Genomic_DNA"/>
</dbReference>
<dbReference type="InterPro" id="IPR029044">
    <property type="entry name" value="Nucleotide-diphossugar_trans"/>
</dbReference>
<feature type="domain" description="Glycosyltransferase 2-like" evidence="1">
    <location>
        <begin position="31"/>
        <end position="167"/>
    </location>
</feature>
<dbReference type="PANTHER" id="PTHR22916:SF3">
    <property type="entry name" value="UDP-GLCNAC:BETAGAL BETA-1,3-N-ACETYLGLUCOSAMINYLTRANSFERASE-LIKE PROTEIN 1"/>
    <property type="match status" value="1"/>
</dbReference>
<keyword evidence="3" id="KW-1185">Reference proteome</keyword>
<accession>A0ABZ2U9F3</accession>
<gene>
    <name evidence="2" type="ORF">AABD74_12795</name>
</gene>
<keyword evidence="2" id="KW-0808">Transferase</keyword>
<dbReference type="GO" id="GO:0016757">
    <property type="term" value="F:glycosyltransferase activity"/>
    <property type="evidence" value="ECO:0007669"/>
    <property type="project" value="UniProtKB-KW"/>
</dbReference>
<evidence type="ECO:0000313" key="3">
    <source>
        <dbReference type="Proteomes" id="UP001623852"/>
    </source>
</evidence>
<dbReference type="Gene3D" id="3.90.550.10">
    <property type="entry name" value="Spore Coat Polysaccharide Biosynthesis Protein SpsA, Chain A"/>
    <property type="match status" value="1"/>
</dbReference>
<dbReference type="RefSeq" id="WP_406843110.1">
    <property type="nucleotide sequence ID" value="NZ_CP150845.1"/>
</dbReference>
<evidence type="ECO:0000313" key="2">
    <source>
        <dbReference type="EMBL" id="WYZ18035.1"/>
    </source>
</evidence>
<proteinExistence type="predicted"/>
<organism evidence="2 3">
    <name type="scientific">Flavobacterium soyae</name>
    <dbReference type="NCBI Taxonomy" id="2903098"/>
    <lineage>
        <taxon>Bacteria</taxon>
        <taxon>Pseudomonadati</taxon>
        <taxon>Bacteroidota</taxon>
        <taxon>Flavobacteriia</taxon>
        <taxon>Flavobacteriales</taxon>
        <taxon>Flavobacteriaceae</taxon>
        <taxon>Flavobacterium</taxon>
    </lineage>
</organism>
<dbReference type="InterPro" id="IPR001173">
    <property type="entry name" value="Glyco_trans_2-like"/>
</dbReference>
<dbReference type="EC" id="2.4.-.-" evidence="2"/>
<sequence length="332" mass="39068">MMFQENKEFKMKDQNSIISNWENNETHPLVSIICTTFNHENFIKETLEGFLSQKTKFSFEIIIHDDASTDNTVSIINDFVSKYPLIITPIFQKENQYSKKEVNIWSDFTFPMTQGKYLALCEGDDYWIDELKLQKQVDFLENNLDYVITWTDFYTKKEAELIPNNFSSTLPAVYTIDFNTLFKPYCTYTLTSVFKKDAVDPLDYKKFRYSKDNTLYALALCNGKGAFLNFQGAVYRWHSGGIYSLQTPFLQRYSSYLNLKEIFENIPQSRTQNIKKVLRTLLKASAFEALKLRKNKEFKNSKDHENAINEFLDKAGFSLKLKYLWRYIKSSI</sequence>
<dbReference type="Pfam" id="PF00535">
    <property type="entry name" value="Glycos_transf_2"/>
    <property type="match status" value="1"/>
</dbReference>
<keyword evidence="2" id="KW-0328">Glycosyltransferase</keyword>
<name>A0ABZ2U9F3_9FLAO</name>
<dbReference type="PANTHER" id="PTHR22916">
    <property type="entry name" value="GLYCOSYLTRANSFERASE"/>
    <property type="match status" value="1"/>
</dbReference>
<reference evidence="2 3" key="1">
    <citation type="submission" date="2024-03" db="EMBL/GenBank/DDBJ databases">
        <title>Flavobacterium soyae.</title>
        <authorList>
            <person name="Zheng W."/>
        </authorList>
    </citation>
    <scope>NUCLEOTIDE SEQUENCE [LARGE SCALE GENOMIC DNA]</scope>
    <source>
        <strain evidence="2 3">55</strain>
    </source>
</reference>
<dbReference type="Proteomes" id="UP001623852">
    <property type="component" value="Chromosome"/>
</dbReference>